<evidence type="ECO:0000256" key="5">
    <source>
        <dbReference type="ARBA" id="ARBA00022603"/>
    </source>
</evidence>
<evidence type="ECO:0000256" key="7">
    <source>
        <dbReference type="ARBA" id="ARBA00022691"/>
    </source>
</evidence>
<evidence type="ECO:0000259" key="12">
    <source>
        <dbReference type="Pfam" id="PF20260"/>
    </source>
</evidence>
<reference evidence="13 14" key="1">
    <citation type="journal article" date="2018" name="ISME J.">
        <title>A methanotrophic archaeon couples anaerobic oxidation of methane to Fe(III) reduction.</title>
        <authorList>
            <person name="Cai C."/>
            <person name="Leu A.O."/>
            <person name="Xie G.J."/>
            <person name="Guo J."/>
            <person name="Feng Y."/>
            <person name="Zhao J.X."/>
            <person name="Tyson G.W."/>
            <person name="Yuan Z."/>
            <person name="Hu S."/>
        </authorList>
    </citation>
    <scope>NUCLEOTIDE SEQUENCE [LARGE SCALE GENOMIC DNA]</scope>
    <source>
        <strain evidence="13">FeB_12</strain>
    </source>
</reference>
<dbReference type="PANTHER" id="PTHR30027:SF3">
    <property type="entry name" value="16S RRNA (URACIL(1498)-N(3))-METHYLTRANSFERASE"/>
    <property type="match status" value="1"/>
</dbReference>
<dbReference type="AlphaFoldDB" id="A0A855X4U7"/>
<keyword evidence="5 10" id="KW-0489">Methyltransferase</keyword>
<dbReference type="Proteomes" id="UP000250918">
    <property type="component" value="Unassembled WGS sequence"/>
</dbReference>
<dbReference type="SUPFAM" id="SSF88697">
    <property type="entry name" value="PUA domain-like"/>
    <property type="match status" value="1"/>
</dbReference>
<comment type="caution">
    <text evidence="13">The sequence shown here is derived from an EMBL/GenBank/DDBJ whole genome shotgun (WGS) entry which is preliminary data.</text>
</comment>
<dbReference type="EMBL" id="PQAP01000001">
    <property type="protein sequence ID" value="PWB76429.1"/>
    <property type="molecule type" value="Genomic_DNA"/>
</dbReference>
<feature type="domain" description="Ribosomal RNA small subunit methyltransferase E PUA-like" evidence="12">
    <location>
        <begin position="20"/>
        <end position="62"/>
    </location>
</feature>
<proteinExistence type="inferred from homology"/>
<dbReference type="InterPro" id="IPR029026">
    <property type="entry name" value="tRNA_m1G_MTases_N"/>
</dbReference>
<keyword evidence="3 10" id="KW-0963">Cytoplasm</keyword>
<keyword evidence="7 10" id="KW-0949">S-adenosyl-L-methionine</keyword>
<evidence type="ECO:0000256" key="9">
    <source>
        <dbReference type="ARBA" id="ARBA00047944"/>
    </source>
</evidence>
<evidence type="ECO:0000256" key="4">
    <source>
        <dbReference type="ARBA" id="ARBA00022552"/>
    </source>
</evidence>
<evidence type="ECO:0000256" key="6">
    <source>
        <dbReference type="ARBA" id="ARBA00022679"/>
    </source>
</evidence>
<evidence type="ECO:0000256" key="1">
    <source>
        <dbReference type="ARBA" id="ARBA00004496"/>
    </source>
</evidence>
<accession>A0A855X4U7</accession>
<keyword evidence="6 10" id="KW-0808">Transferase</keyword>
<evidence type="ECO:0000256" key="3">
    <source>
        <dbReference type="ARBA" id="ARBA00022490"/>
    </source>
</evidence>
<evidence type="ECO:0000256" key="2">
    <source>
        <dbReference type="ARBA" id="ARBA00005528"/>
    </source>
</evidence>
<evidence type="ECO:0000256" key="8">
    <source>
        <dbReference type="ARBA" id="ARBA00025699"/>
    </source>
</evidence>
<keyword evidence="4 10" id="KW-0698">rRNA processing</keyword>
<evidence type="ECO:0000259" key="11">
    <source>
        <dbReference type="Pfam" id="PF04452"/>
    </source>
</evidence>
<dbReference type="GO" id="GO:0070042">
    <property type="term" value="F:rRNA (uridine-N3-)-methyltransferase activity"/>
    <property type="evidence" value="ECO:0007669"/>
    <property type="project" value="TreeGrafter"/>
</dbReference>
<dbReference type="NCBIfam" id="TIGR00046">
    <property type="entry name" value="RsmE family RNA methyltransferase"/>
    <property type="match status" value="1"/>
</dbReference>
<comment type="catalytic activity">
    <reaction evidence="9 10">
        <text>uridine(1498) in 16S rRNA + S-adenosyl-L-methionine = N(3)-methyluridine(1498) in 16S rRNA + S-adenosyl-L-homocysteine + H(+)</text>
        <dbReference type="Rhea" id="RHEA:42920"/>
        <dbReference type="Rhea" id="RHEA-COMP:10283"/>
        <dbReference type="Rhea" id="RHEA-COMP:10284"/>
        <dbReference type="ChEBI" id="CHEBI:15378"/>
        <dbReference type="ChEBI" id="CHEBI:57856"/>
        <dbReference type="ChEBI" id="CHEBI:59789"/>
        <dbReference type="ChEBI" id="CHEBI:65315"/>
        <dbReference type="ChEBI" id="CHEBI:74502"/>
        <dbReference type="EC" id="2.1.1.193"/>
    </reaction>
</comment>
<protein>
    <recommendedName>
        <fullName evidence="10">Ribosomal RNA small subunit methyltransferase E</fullName>
        <ecNumber evidence="10">2.1.1.193</ecNumber>
    </recommendedName>
</protein>
<dbReference type="Pfam" id="PF20260">
    <property type="entry name" value="PUA_4"/>
    <property type="match status" value="1"/>
</dbReference>
<feature type="domain" description="Ribosomal RNA small subunit methyltransferase E methyltransferase" evidence="11">
    <location>
        <begin position="77"/>
        <end position="240"/>
    </location>
</feature>
<dbReference type="GO" id="GO:0070475">
    <property type="term" value="P:rRNA base methylation"/>
    <property type="evidence" value="ECO:0007669"/>
    <property type="project" value="TreeGrafter"/>
</dbReference>
<dbReference type="Gene3D" id="3.40.1280.10">
    <property type="match status" value="1"/>
</dbReference>
<organism evidence="13 14">
    <name type="scientific">candidate division GN15 bacterium</name>
    <dbReference type="NCBI Taxonomy" id="2072418"/>
    <lineage>
        <taxon>Bacteria</taxon>
        <taxon>candidate division GN15</taxon>
    </lineage>
</organism>
<dbReference type="SUPFAM" id="SSF75217">
    <property type="entry name" value="alpha/beta knot"/>
    <property type="match status" value="1"/>
</dbReference>
<dbReference type="NCBIfam" id="NF008692">
    <property type="entry name" value="PRK11713.1-5"/>
    <property type="match status" value="1"/>
</dbReference>
<dbReference type="PANTHER" id="PTHR30027">
    <property type="entry name" value="RIBOSOMAL RNA SMALL SUBUNIT METHYLTRANSFERASE E"/>
    <property type="match status" value="1"/>
</dbReference>
<dbReference type="InterPro" id="IPR029028">
    <property type="entry name" value="Alpha/beta_knot_MTases"/>
</dbReference>
<comment type="function">
    <text evidence="8 10">Specifically methylates the N3 position of the uracil ring of uridine 1498 (m3U1498) in 16S rRNA. Acts on the fully assembled 30S ribosomal subunit.</text>
</comment>
<gene>
    <name evidence="13" type="ORF">C3F09_00220</name>
</gene>
<dbReference type="GO" id="GO:0005737">
    <property type="term" value="C:cytoplasm"/>
    <property type="evidence" value="ECO:0007669"/>
    <property type="project" value="UniProtKB-SubCell"/>
</dbReference>
<comment type="similarity">
    <text evidence="2 10">Belongs to the RNA methyltransferase RsmE family.</text>
</comment>
<dbReference type="InterPro" id="IPR006700">
    <property type="entry name" value="RsmE"/>
</dbReference>
<comment type="subcellular location">
    <subcellularLocation>
        <location evidence="1 10">Cytoplasm</location>
    </subcellularLocation>
</comment>
<evidence type="ECO:0000256" key="10">
    <source>
        <dbReference type="PIRNR" id="PIRNR015601"/>
    </source>
</evidence>
<dbReference type="InterPro" id="IPR015947">
    <property type="entry name" value="PUA-like_sf"/>
</dbReference>
<evidence type="ECO:0000313" key="14">
    <source>
        <dbReference type="Proteomes" id="UP000250918"/>
    </source>
</evidence>
<sequence length="248" mass="26988">MEPPIFFAPSHSIHDDQIQLPANETHHACEVLRLRSGALVIVVDGLGTAYRGELKIESTKSAMVSVHAHIRNFGEPDCRLTLAAGLSVGFKFDEVVDKGTQLGVSRFVPLITEKSKVKLEDARRIALKTARLEKVALAAMKQCRRSLRPEIATPTTFAQYLSQIDRDSFKLIFHPTEGARALADVFPSEIPKRVTLMVGPEAGFSAGEVNRASAKGFTSVSLGPRVLRTETAGAVVCALVMAHFGELR</sequence>
<dbReference type="CDD" id="cd18084">
    <property type="entry name" value="RsmE-like"/>
    <property type="match status" value="1"/>
</dbReference>
<name>A0A855X4U7_9BACT</name>
<dbReference type="EC" id="2.1.1.193" evidence="10"/>
<dbReference type="Pfam" id="PF04452">
    <property type="entry name" value="Methyltrans_RNA"/>
    <property type="match status" value="1"/>
</dbReference>
<dbReference type="InterPro" id="IPR046886">
    <property type="entry name" value="RsmE_MTase_dom"/>
</dbReference>
<dbReference type="InterPro" id="IPR046887">
    <property type="entry name" value="RsmE_PUA-like"/>
</dbReference>
<evidence type="ECO:0000313" key="13">
    <source>
        <dbReference type="EMBL" id="PWB76429.1"/>
    </source>
</evidence>
<dbReference type="PIRSF" id="PIRSF015601">
    <property type="entry name" value="MTase_slr0722"/>
    <property type="match status" value="1"/>
</dbReference>